<name>A0A2A8ZRS3_BACCE</name>
<dbReference type="AlphaFoldDB" id="A0A2A8ZRS3"/>
<evidence type="ECO:0008006" key="3">
    <source>
        <dbReference type="Google" id="ProtNLM"/>
    </source>
</evidence>
<protein>
    <recommendedName>
        <fullName evidence="3">IS4 family transposase</fullName>
    </recommendedName>
</protein>
<evidence type="ECO:0000313" key="1">
    <source>
        <dbReference type="EMBL" id="PFE08043.1"/>
    </source>
</evidence>
<organism evidence="1 2">
    <name type="scientific">Bacillus cereus</name>
    <dbReference type="NCBI Taxonomy" id="1396"/>
    <lineage>
        <taxon>Bacteria</taxon>
        <taxon>Bacillati</taxon>
        <taxon>Bacillota</taxon>
        <taxon>Bacilli</taxon>
        <taxon>Bacillales</taxon>
        <taxon>Bacillaceae</taxon>
        <taxon>Bacillus</taxon>
        <taxon>Bacillus cereus group</taxon>
    </lineage>
</organism>
<sequence>MTKIELSIIEDLQLLTIELQRHFSASYLQDLARETGFTRIKRKWKVQDFISLCVFLNRKISTTPLTKLFCMLQETTNLCITTEALNHRFNSSAVQLLQRIFLNLFQLQTKKSF</sequence>
<evidence type="ECO:0000313" key="2">
    <source>
        <dbReference type="Proteomes" id="UP000220032"/>
    </source>
</evidence>
<dbReference type="EMBL" id="NTRR01000077">
    <property type="protein sequence ID" value="PFE08043.1"/>
    <property type="molecule type" value="Genomic_DNA"/>
</dbReference>
<gene>
    <name evidence="1" type="ORF">CN307_29630</name>
</gene>
<dbReference type="Proteomes" id="UP000220032">
    <property type="component" value="Unassembled WGS sequence"/>
</dbReference>
<comment type="caution">
    <text evidence="1">The sequence shown here is derived from an EMBL/GenBank/DDBJ whole genome shotgun (WGS) entry which is preliminary data.</text>
</comment>
<accession>A0A2A8ZRS3</accession>
<proteinExistence type="predicted"/>
<reference evidence="1 2" key="1">
    <citation type="submission" date="2017-09" db="EMBL/GenBank/DDBJ databases">
        <title>Large-scale bioinformatics analysis of Bacillus genomes uncovers conserved roles of natural products in bacterial physiology.</title>
        <authorList>
            <consortium name="Agbiome Team Llc"/>
            <person name="Bleich R.M."/>
            <person name="Grubbs K.J."/>
            <person name="Santa Maria K.C."/>
            <person name="Allen S.E."/>
            <person name="Farag S."/>
            <person name="Shank E.A."/>
            <person name="Bowers A."/>
        </authorList>
    </citation>
    <scope>NUCLEOTIDE SEQUENCE [LARGE SCALE GENOMIC DNA]</scope>
    <source>
        <strain evidence="1 2">AFS022681</strain>
    </source>
</reference>
<dbReference type="RefSeq" id="WP_098344022.1">
    <property type="nucleotide sequence ID" value="NZ_NTRR01000077.1"/>
</dbReference>